<dbReference type="Proteomes" id="UP000774804">
    <property type="component" value="Unassembled WGS sequence"/>
</dbReference>
<dbReference type="Pfam" id="PF13358">
    <property type="entry name" value="DDE_3"/>
    <property type="match status" value="1"/>
</dbReference>
<dbReference type="EMBL" id="RCMV01001547">
    <property type="protein sequence ID" value="KAG3208123.1"/>
    <property type="molecule type" value="Genomic_DNA"/>
</dbReference>
<dbReference type="Gene3D" id="3.30.420.10">
    <property type="entry name" value="Ribonuclease H-like superfamily/Ribonuclease H"/>
    <property type="match status" value="1"/>
</dbReference>
<evidence type="ECO:0000313" key="7">
    <source>
        <dbReference type="EMBL" id="RAW30031.1"/>
    </source>
</evidence>
<dbReference type="Proteomes" id="UP000760860">
    <property type="component" value="Unassembled WGS sequence"/>
</dbReference>
<keyword evidence="8" id="KW-1185">Reference proteome</keyword>
<dbReference type="Proteomes" id="UP000736787">
    <property type="component" value="Unassembled WGS sequence"/>
</dbReference>
<evidence type="ECO:0000313" key="4">
    <source>
        <dbReference type="EMBL" id="KAG2947770.1"/>
    </source>
</evidence>
<dbReference type="AlphaFoldDB" id="A0A329S014"/>
<dbReference type="STRING" id="29920.A0A329S014"/>
<evidence type="ECO:0000313" key="3">
    <source>
        <dbReference type="EMBL" id="KAG2891402.1"/>
    </source>
</evidence>
<dbReference type="EMBL" id="RCMG01000295">
    <property type="protein sequence ID" value="KAG2857327.1"/>
    <property type="molecule type" value="Genomic_DNA"/>
</dbReference>
<feature type="domain" description="Tc1-like transposase DDE" evidence="1">
    <location>
        <begin position="113"/>
        <end position="255"/>
    </location>
</feature>
<organism evidence="7 8">
    <name type="scientific">Phytophthora cactorum</name>
    <dbReference type="NCBI Taxonomy" id="29920"/>
    <lineage>
        <taxon>Eukaryota</taxon>
        <taxon>Sar</taxon>
        <taxon>Stramenopiles</taxon>
        <taxon>Oomycota</taxon>
        <taxon>Peronosporomycetes</taxon>
        <taxon>Peronosporales</taxon>
        <taxon>Peronosporaceae</taxon>
        <taxon>Phytophthora</taxon>
    </lineage>
</organism>
<proteinExistence type="predicted"/>
<evidence type="ECO:0000313" key="8">
    <source>
        <dbReference type="Proteomes" id="UP000251314"/>
    </source>
</evidence>
<dbReference type="EMBL" id="RCML01000635">
    <property type="protein sequence ID" value="KAG2972070.1"/>
    <property type="molecule type" value="Genomic_DNA"/>
</dbReference>
<dbReference type="Proteomes" id="UP000735874">
    <property type="component" value="Unassembled WGS sequence"/>
</dbReference>
<evidence type="ECO:0000313" key="2">
    <source>
        <dbReference type="EMBL" id="KAG2857327.1"/>
    </source>
</evidence>
<protein>
    <recommendedName>
        <fullName evidence="1">Tc1-like transposase DDE domain-containing protein</fullName>
    </recommendedName>
</protein>
<dbReference type="InterPro" id="IPR038717">
    <property type="entry name" value="Tc1-like_DDE_dom"/>
</dbReference>
<dbReference type="Proteomes" id="UP000251314">
    <property type="component" value="Unassembled WGS sequence"/>
</dbReference>
<dbReference type="Proteomes" id="UP000697107">
    <property type="component" value="Unassembled WGS sequence"/>
</dbReference>
<reference evidence="2" key="2">
    <citation type="submission" date="2018-10" db="EMBL/GenBank/DDBJ databases">
        <title>Effector identification in a new, highly contiguous assembly of the strawberry crown rot pathogen Phytophthora cactorum.</title>
        <authorList>
            <person name="Armitage A.D."/>
            <person name="Nellist C.F."/>
            <person name="Bates H."/>
            <person name="Vickerstaff R.J."/>
            <person name="Harrison R.J."/>
        </authorList>
    </citation>
    <scope>NUCLEOTIDE SEQUENCE</scope>
    <source>
        <strain evidence="2">15-7</strain>
        <strain evidence="3">4032</strain>
        <strain evidence="4">4040</strain>
        <strain evidence="5">P415</strain>
        <strain evidence="6">P421</strain>
    </source>
</reference>
<sequence length="283" mass="31999">MAYCIAARDSVEVTPRGGTRACTTKITPGAKKKLEEYLNDNCTYSLKSMRSMLLMDKGIDVDTPTISRHLLGMTYTVKEMRVEPMTCNSDVNKAKGQSFAKELKNHQAEGDFIVYFDETNYNIHCTRTRGRAKKGKKAILRLPPPKGSNLQIQCAVNSTMGLVLHRLEKGRIRMEQNAAFIKEIYRTVKASATFREHFASKKIVIVFDNAPAHRRTEERVEEHDDLVLLRLAPYSPMCNPIGGCFSVLMARIKEHLALDRAGICNRTNMTEQDYDRGATHELP</sequence>
<evidence type="ECO:0000259" key="1">
    <source>
        <dbReference type="Pfam" id="PF13358"/>
    </source>
</evidence>
<dbReference type="InterPro" id="IPR036397">
    <property type="entry name" value="RNaseH_sf"/>
</dbReference>
<dbReference type="EMBL" id="RCMI01001068">
    <property type="protein sequence ID" value="KAG2891402.1"/>
    <property type="molecule type" value="Genomic_DNA"/>
</dbReference>
<evidence type="ECO:0000313" key="6">
    <source>
        <dbReference type="EMBL" id="KAG3208123.1"/>
    </source>
</evidence>
<name>A0A329S014_9STRA</name>
<dbReference type="EMBL" id="RCMK01000125">
    <property type="protein sequence ID" value="KAG2947770.1"/>
    <property type="molecule type" value="Genomic_DNA"/>
</dbReference>
<dbReference type="GO" id="GO:0003676">
    <property type="term" value="F:nucleic acid binding"/>
    <property type="evidence" value="ECO:0007669"/>
    <property type="project" value="InterPro"/>
</dbReference>
<reference evidence="7 8" key="1">
    <citation type="submission" date="2018-01" db="EMBL/GenBank/DDBJ databases">
        <title>Draft genome of the strawberry crown rot pathogen Phytophthora cactorum.</title>
        <authorList>
            <person name="Armitage A.D."/>
            <person name="Lysoe E."/>
            <person name="Nellist C.F."/>
            <person name="Harrison R.J."/>
            <person name="Brurberg M.B."/>
        </authorList>
    </citation>
    <scope>NUCLEOTIDE SEQUENCE [LARGE SCALE GENOMIC DNA]</scope>
    <source>
        <strain evidence="7 8">10300</strain>
    </source>
</reference>
<evidence type="ECO:0000313" key="5">
    <source>
        <dbReference type="EMBL" id="KAG2972070.1"/>
    </source>
</evidence>
<dbReference type="OrthoDB" id="106984at2759"/>
<accession>A0A329S014</accession>
<gene>
    <name evidence="7" type="ORF">PC110_g13610</name>
    <name evidence="2" type="ORF">PC113_g10810</name>
    <name evidence="3" type="ORF">PC115_g19217</name>
    <name evidence="4" type="ORF">PC117_g6552</name>
    <name evidence="5" type="ORF">PC118_g15896</name>
    <name evidence="6" type="ORF">PC129_g20849</name>
</gene>
<dbReference type="VEuPathDB" id="FungiDB:PC110_g13610"/>
<comment type="caution">
    <text evidence="7">The sequence shown here is derived from an EMBL/GenBank/DDBJ whole genome shotgun (WGS) entry which is preliminary data.</text>
</comment>
<dbReference type="EMBL" id="MJFZ01000393">
    <property type="protein sequence ID" value="RAW30031.1"/>
    <property type="molecule type" value="Genomic_DNA"/>
</dbReference>